<dbReference type="NCBIfam" id="NF004016">
    <property type="entry name" value="PRK05478.1"/>
    <property type="match status" value="1"/>
</dbReference>
<dbReference type="AlphaFoldDB" id="A0A1Q2M5C7"/>
<dbReference type="PANTHER" id="PTHR43822:SF9">
    <property type="entry name" value="3-ISOPROPYLMALATE DEHYDRATASE"/>
    <property type="match status" value="1"/>
</dbReference>
<dbReference type="InterPro" id="IPR036008">
    <property type="entry name" value="Aconitase_4Fe-4S_dom"/>
</dbReference>
<evidence type="ECO:0000256" key="11">
    <source>
        <dbReference type="ARBA" id="ARBA00023004"/>
    </source>
</evidence>
<evidence type="ECO:0000256" key="2">
    <source>
        <dbReference type="ARBA" id="ARBA00001966"/>
    </source>
</evidence>
<accession>A0A1Q2M5C7</accession>
<dbReference type="PANTHER" id="PTHR43822">
    <property type="entry name" value="HOMOACONITASE, MITOCHONDRIAL-RELATED"/>
    <property type="match status" value="1"/>
</dbReference>
<sequence>MTTPGAISGATTLFDKLWSEHAVCELDNGETLLYLDRVFLHERTGSIALQSLHAAGYGVRDARKVFCTMDHIVDTFPGRGDATLMPSGTDFITATRNETRAANIRLFDVDDPNQGIVHVISPEQGLVLPGLTLVCPDSHTCTQGAIGALAWGIGSSEAEHAMATGTLRVRKPKNMRVVIDGALQPGVTAKDLVLNLIARFGANGGAGYAVEFAGSTVRDLEVEARFTLCNMAVEFSAFTAVIAPDEKVEAYFQGRDFAPKGEHWRDAVEHWRSLRSDEAARFDRELHVDASTIQPAVTWGTSPEQVVSIGESIPYPDTFAEDHRRESAQRALAYQDLAPGKYIADISVDAAFIGSCTNSRLSDLQAAAAVVKGRSIAPGVRGVVVPGSRRVKKAAEQEGLDQIFTDAGFEWRDSGCSMCFYAGGETFGAHQRVISTTNRNFEGRQGPNTRTHLASPATVAASAIAGSFISAEMLAESESLAS</sequence>
<dbReference type="InterPro" id="IPR050067">
    <property type="entry name" value="IPM_dehydratase_rel_enz"/>
</dbReference>
<keyword evidence="8" id="KW-0004">4Fe-4S</keyword>
<evidence type="ECO:0000256" key="10">
    <source>
        <dbReference type="ARBA" id="ARBA00022723"/>
    </source>
</evidence>
<keyword evidence="11" id="KW-0408">Iron</keyword>
<dbReference type="Proteomes" id="UP000188219">
    <property type="component" value="Chromosome"/>
</dbReference>
<dbReference type="InterPro" id="IPR015931">
    <property type="entry name" value="Acnase/IPM_dHydase_lsu_aba_1/3"/>
</dbReference>
<comment type="subunit">
    <text evidence="5">Heterodimer of LeuC and LeuD.</text>
</comment>
<dbReference type="EC" id="4.2.1.33" evidence="6"/>
<evidence type="ECO:0000256" key="12">
    <source>
        <dbReference type="ARBA" id="ARBA00023014"/>
    </source>
</evidence>
<gene>
    <name evidence="16" type="ORF">Mag101_09970</name>
</gene>
<dbReference type="STRING" id="260552.Mag101_09970"/>
<dbReference type="InterPro" id="IPR004430">
    <property type="entry name" value="3-IsopropMal_deHydase_lsu"/>
</dbReference>
<keyword evidence="10" id="KW-0479">Metal-binding</keyword>
<dbReference type="eggNOG" id="COG0065">
    <property type="taxonomic scope" value="Bacteria"/>
</dbReference>
<evidence type="ECO:0000313" key="17">
    <source>
        <dbReference type="Proteomes" id="UP000188219"/>
    </source>
</evidence>
<dbReference type="InterPro" id="IPR018136">
    <property type="entry name" value="Aconitase_4Fe-4S_BS"/>
</dbReference>
<dbReference type="GO" id="GO:0009098">
    <property type="term" value="P:L-leucine biosynthetic process"/>
    <property type="evidence" value="ECO:0007669"/>
    <property type="project" value="UniProtKB-UniPathway"/>
</dbReference>
<comment type="cofactor">
    <cofactor evidence="2">
        <name>[4Fe-4S] cluster</name>
        <dbReference type="ChEBI" id="CHEBI:49883"/>
    </cofactor>
</comment>
<dbReference type="SUPFAM" id="SSF53732">
    <property type="entry name" value="Aconitase iron-sulfur domain"/>
    <property type="match status" value="1"/>
</dbReference>
<keyword evidence="9" id="KW-0028">Amino-acid biosynthesis</keyword>
<evidence type="ECO:0000256" key="14">
    <source>
        <dbReference type="ARBA" id="ARBA00023304"/>
    </source>
</evidence>
<dbReference type="InterPro" id="IPR001030">
    <property type="entry name" value="Acoase/IPM_deHydtase_lsu_aba"/>
</dbReference>
<keyword evidence="13" id="KW-0456">Lyase</keyword>
<comment type="function">
    <text evidence="3">Catalyzes the isomerization between 2-isopropylmalate and 3-isopropylmalate, via the formation of 2-isopropylmaleate.</text>
</comment>
<evidence type="ECO:0000256" key="6">
    <source>
        <dbReference type="ARBA" id="ARBA00011998"/>
    </source>
</evidence>
<evidence type="ECO:0000256" key="1">
    <source>
        <dbReference type="ARBA" id="ARBA00000491"/>
    </source>
</evidence>
<evidence type="ECO:0000256" key="5">
    <source>
        <dbReference type="ARBA" id="ARBA00011271"/>
    </source>
</evidence>
<evidence type="ECO:0000256" key="3">
    <source>
        <dbReference type="ARBA" id="ARBA00002695"/>
    </source>
</evidence>
<keyword evidence="12" id="KW-0411">Iron-sulfur</keyword>
<protein>
    <recommendedName>
        <fullName evidence="6">3-isopropylmalate dehydratase</fullName>
        <ecNumber evidence="6">4.2.1.33</ecNumber>
    </recommendedName>
</protein>
<name>A0A1Q2M5C7_9GAMM</name>
<evidence type="ECO:0000256" key="7">
    <source>
        <dbReference type="ARBA" id="ARBA00022430"/>
    </source>
</evidence>
<dbReference type="OrthoDB" id="9802769at2"/>
<evidence type="ECO:0000256" key="8">
    <source>
        <dbReference type="ARBA" id="ARBA00022485"/>
    </source>
</evidence>
<dbReference type="EMBL" id="CP019650">
    <property type="protein sequence ID" value="AQQ67934.1"/>
    <property type="molecule type" value="Genomic_DNA"/>
</dbReference>
<reference evidence="16" key="1">
    <citation type="submission" date="2017-02" db="EMBL/GenBank/DDBJ databases">
        <title>Genome of Microbulbifer agarilyticus GP101.</title>
        <authorList>
            <person name="Jung J."/>
            <person name="Bae S.S."/>
            <person name="Baek K."/>
        </authorList>
    </citation>
    <scope>NUCLEOTIDE SEQUENCE [LARGE SCALE GENOMIC DNA]</scope>
    <source>
        <strain evidence="16">GP101</strain>
    </source>
</reference>
<dbReference type="PROSITE" id="PS00450">
    <property type="entry name" value="ACONITASE_1"/>
    <property type="match status" value="1"/>
</dbReference>
<dbReference type="RefSeq" id="WP_077404207.1">
    <property type="nucleotide sequence ID" value="NZ_CP019650.1"/>
</dbReference>
<comment type="pathway">
    <text evidence="4">Amino-acid biosynthesis; L-leucine biosynthesis; L-leucine from 3-methyl-2-oxobutanoate: step 2/4.</text>
</comment>
<keyword evidence="7" id="KW-0432">Leucine biosynthesis</keyword>
<dbReference type="NCBIfam" id="NF009116">
    <property type="entry name" value="PRK12466.1"/>
    <property type="match status" value="1"/>
</dbReference>
<evidence type="ECO:0000256" key="13">
    <source>
        <dbReference type="ARBA" id="ARBA00023239"/>
    </source>
</evidence>
<dbReference type="KEGG" id="maga:Mag101_09970"/>
<dbReference type="GO" id="GO:0051539">
    <property type="term" value="F:4 iron, 4 sulfur cluster binding"/>
    <property type="evidence" value="ECO:0007669"/>
    <property type="project" value="UniProtKB-KW"/>
</dbReference>
<keyword evidence="14" id="KW-0100">Branched-chain amino acid biosynthesis</keyword>
<evidence type="ECO:0000313" key="16">
    <source>
        <dbReference type="EMBL" id="AQQ67934.1"/>
    </source>
</evidence>
<proteinExistence type="predicted"/>
<dbReference type="UniPathway" id="UPA00048">
    <property type="reaction ID" value="UER00071"/>
</dbReference>
<evidence type="ECO:0000256" key="9">
    <source>
        <dbReference type="ARBA" id="ARBA00022605"/>
    </source>
</evidence>
<dbReference type="Pfam" id="PF00330">
    <property type="entry name" value="Aconitase"/>
    <property type="match status" value="1"/>
</dbReference>
<evidence type="ECO:0000256" key="4">
    <source>
        <dbReference type="ARBA" id="ARBA00004729"/>
    </source>
</evidence>
<dbReference type="GO" id="GO:0003861">
    <property type="term" value="F:3-isopropylmalate dehydratase activity"/>
    <property type="evidence" value="ECO:0007669"/>
    <property type="project" value="UniProtKB-EC"/>
</dbReference>
<feature type="domain" description="Aconitase/3-isopropylmalate dehydratase large subunit alpha/beta/alpha" evidence="15">
    <location>
        <begin position="15"/>
        <end position="466"/>
    </location>
</feature>
<dbReference type="NCBIfam" id="TIGR00170">
    <property type="entry name" value="leuC"/>
    <property type="match status" value="1"/>
</dbReference>
<comment type="catalytic activity">
    <reaction evidence="1">
        <text>(2R,3S)-3-isopropylmalate = (2S)-2-isopropylmalate</text>
        <dbReference type="Rhea" id="RHEA:32287"/>
        <dbReference type="ChEBI" id="CHEBI:1178"/>
        <dbReference type="ChEBI" id="CHEBI:35121"/>
        <dbReference type="EC" id="4.2.1.33"/>
    </reaction>
</comment>
<organism evidence="16 17">
    <name type="scientific">Microbulbifer agarilyticus</name>
    <dbReference type="NCBI Taxonomy" id="260552"/>
    <lineage>
        <taxon>Bacteria</taxon>
        <taxon>Pseudomonadati</taxon>
        <taxon>Pseudomonadota</taxon>
        <taxon>Gammaproteobacteria</taxon>
        <taxon>Cellvibrionales</taxon>
        <taxon>Microbulbiferaceae</taxon>
        <taxon>Microbulbifer</taxon>
    </lineage>
</organism>
<dbReference type="GO" id="GO:0046872">
    <property type="term" value="F:metal ion binding"/>
    <property type="evidence" value="ECO:0007669"/>
    <property type="project" value="UniProtKB-KW"/>
</dbReference>
<dbReference type="Gene3D" id="3.30.499.10">
    <property type="entry name" value="Aconitase, domain 3"/>
    <property type="match status" value="2"/>
</dbReference>
<keyword evidence="17" id="KW-1185">Reference proteome</keyword>
<evidence type="ECO:0000259" key="15">
    <source>
        <dbReference type="Pfam" id="PF00330"/>
    </source>
</evidence>
<dbReference type="PRINTS" id="PR00415">
    <property type="entry name" value="ACONITASE"/>
</dbReference>